<dbReference type="InterPro" id="IPR013216">
    <property type="entry name" value="Methyltransf_11"/>
</dbReference>
<name>A0ABS2P7E0_9BACL</name>
<dbReference type="Proteomes" id="UP000741863">
    <property type="component" value="Unassembled WGS sequence"/>
</dbReference>
<dbReference type="InterPro" id="IPR029063">
    <property type="entry name" value="SAM-dependent_MTases_sf"/>
</dbReference>
<proteinExistence type="inferred from homology"/>
<dbReference type="EMBL" id="JAFBEC010000001">
    <property type="protein sequence ID" value="MBM7631325.1"/>
    <property type="molecule type" value="Genomic_DNA"/>
</dbReference>
<dbReference type="PANTHER" id="PTHR44942">
    <property type="entry name" value="METHYLTRANSF_11 DOMAIN-CONTAINING PROTEIN"/>
    <property type="match status" value="1"/>
</dbReference>
<protein>
    <submittedName>
        <fullName evidence="5">Ubiquinone/menaquinone biosynthesis C-methylase UbiE</fullName>
    </submittedName>
</protein>
<evidence type="ECO:0000256" key="1">
    <source>
        <dbReference type="ARBA" id="ARBA00008361"/>
    </source>
</evidence>
<dbReference type="RefSeq" id="WP_239575110.1">
    <property type="nucleotide sequence ID" value="NZ_JAFBEC010000001.1"/>
</dbReference>
<evidence type="ECO:0000313" key="6">
    <source>
        <dbReference type="Proteomes" id="UP000741863"/>
    </source>
</evidence>
<dbReference type="Pfam" id="PF08241">
    <property type="entry name" value="Methyltransf_11"/>
    <property type="match status" value="1"/>
</dbReference>
<accession>A0ABS2P7E0</accession>
<reference evidence="5 6" key="1">
    <citation type="submission" date="2021-01" db="EMBL/GenBank/DDBJ databases">
        <title>Genomic Encyclopedia of Type Strains, Phase IV (KMG-IV): sequencing the most valuable type-strain genomes for metagenomic binning, comparative biology and taxonomic classification.</title>
        <authorList>
            <person name="Goeker M."/>
        </authorList>
    </citation>
    <scope>NUCLEOTIDE SEQUENCE [LARGE SCALE GENOMIC DNA]</scope>
    <source>
        <strain evidence="5 6">DSM 25540</strain>
    </source>
</reference>
<keyword evidence="5" id="KW-0830">Ubiquinone</keyword>
<keyword evidence="3" id="KW-0808">Transferase</keyword>
<dbReference type="PANTHER" id="PTHR44942:SF4">
    <property type="entry name" value="METHYLTRANSFERASE TYPE 11 DOMAIN-CONTAINING PROTEIN"/>
    <property type="match status" value="1"/>
</dbReference>
<dbReference type="InterPro" id="IPR051052">
    <property type="entry name" value="Diverse_substrate_MTase"/>
</dbReference>
<dbReference type="Gene3D" id="3.40.50.150">
    <property type="entry name" value="Vaccinia Virus protein VP39"/>
    <property type="match status" value="1"/>
</dbReference>
<organism evidence="5 6">
    <name type="scientific">Geomicrobium sediminis</name>
    <dbReference type="NCBI Taxonomy" id="1347788"/>
    <lineage>
        <taxon>Bacteria</taxon>
        <taxon>Bacillati</taxon>
        <taxon>Bacillota</taxon>
        <taxon>Bacilli</taxon>
        <taxon>Bacillales</taxon>
        <taxon>Geomicrobium</taxon>
    </lineage>
</organism>
<dbReference type="CDD" id="cd02440">
    <property type="entry name" value="AdoMet_MTases"/>
    <property type="match status" value="1"/>
</dbReference>
<evidence type="ECO:0000256" key="2">
    <source>
        <dbReference type="ARBA" id="ARBA00022603"/>
    </source>
</evidence>
<keyword evidence="6" id="KW-1185">Reference proteome</keyword>
<sequence>MNNQKNAVQQTFSSSSQNYVKSELHAKGKDLAALVTEISTLKPKSLLDIAVGAGHVSNAVAPYVEKVTAMDLTDEMLTTAEAFITGNGHQNVQFERGDAESLSYESDWFDVSVCRIAAHHFEHPVQFLDSVHRVTKSGGRFYLLDNTAPEIDEYDHFYNEIEKMRDPSHYRAWKKSEWIAMIEQSGLVVEHLERYPKVFQFDDWCERLNLSKELRQELTERLKDTTVEQKKKFNIDIDESGAVKSFSGESVLIRARKL</sequence>
<evidence type="ECO:0000313" key="5">
    <source>
        <dbReference type="EMBL" id="MBM7631325.1"/>
    </source>
</evidence>
<dbReference type="SUPFAM" id="SSF53335">
    <property type="entry name" value="S-adenosyl-L-methionine-dependent methyltransferases"/>
    <property type="match status" value="1"/>
</dbReference>
<evidence type="ECO:0000259" key="4">
    <source>
        <dbReference type="Pfam" id="PF08241"/>
    </source>
</evidence>
<keyword evidence="2" id="KW-0489">Methyltransferase</keyword>
<gene>
    <name evidence="5" type="ORF">JOD17_000416</name>
</gene>
<comment type="similarity">
    <text evidence="1">Belongs to the methyltransferase superfamily.</text>
</comment>
<feature type="domain" description="Methyltransferase type 11" evidence="4">
    <location>
        <begin position="47"/>
        <end position="143"/>
    </location>
</feature>
<comment type="caution">
    <text evidence="5">The sequence shown here is derived from an EMBL/GenBank/DDBJ whole genome shotgun (WGS) entry which is preliminary data.</text>
</comment>
<evidence type="ECO:0000256" key="3">
    <source>
        <dbReference type="ARBA" id="ARBA00022679"/>
    </source>
</evidence>